<sequence>MSESEALSMEMLQEEPEQYVEQVTGPSSRRIRRAELAVDPHFPPVANGLDYLVSVVENLEVGADRVTARNLKYAVLHLAAGAEVLLKARLQMEHWSLVFAQPGHATLQALEDGSLSSCSPEETRQRLTNIVGITFKKREKDALLALAQSRNALQHYGLMGERANAKTVESTTAQVLNFLIRFIDEHLLPLINDEEERRNALTDLERIRDGLHLIQGYVDERMRDLRPALGPVRACTVQCPECRQWAFVAGDDWVKARAGDPPARIDDVYSVCCRFCEATMNPEEAAHMYSWAVLGREWTADDDSGVPSRCPVCREDVLVLGACTAADQAASVDFCFGCASVRTDLQQCQRCGAVQPAEEEHRCPFGRRSAAAVAARGRTW</sequence>
<protein>
    <submittedName>
        <fullName evidence="1">Serine/arginine repetitive matrix protein 1</fullName>
    </submittedName>
</protein>
<dbReference type="RefSeq" id="WP_226724654.1">
    <property type="nucleotide sequence ID" value="NZ_JAJAUY010000005.1"/>
</dbReference>
<accession>A0ABS8B0X0</accession>
<keyword evidence="2" id="KW-1185">Reference proteome</keyword>
<dbReference type="Proteomes" id="UP001199054">
    <property type="component" value="Unassembled WGS sequence"/>
</dbReference>
<gene>
    <name evidence="1" type="ORF">LG632_02490</name>
</gene>
<dbReference type="EMBL" id="JAJAUY010000005">
    <property type="protein sequence ID" value="MCB5178258.1"/>
    <property type="molecule type" value="Genomic_DNA"/>
</dbReference>
<evidence type="ECO:0000313" key="2">
    <source>
        <dbReference type="Proteomes" id="UP001199054"/>
    </source>
</evidence>
<proteinExistence type="predicted"/>
<reference evidence="1 2" key="1">
    <citation type="submission" date="2021-10" db="EMBL/GenBank/DDBJ databases">
        <title>Streptomyces sp. strain SMC 277, a novel streptomycete isolated from soil.</title>
        <authorList>
            <person name="Chanama M."/>
        </authorList>
    </citation>
    <scope>NUCLEOTIDE SEQUENCE [LARGE SCALE GENOMIC DNA]</scope>
    <source>
        <strain evidence="1 2">SMC 277</strain>
    </source>
</reference>
<organism evidence="1 2">
    <name type="scientific">Streptomyces antimicrobicus</name>
    <dbReference type="NCBI Taxonomy" id="2883108"/>
    <lineage>
        <taxon>Bacteria</taxon>
        <taxon>Bacillati</taxon>
        <taxon>Actinomycetota</taxon>
        <taxon>Actinomycetes</taxon>
        <taxon>Kitasatosporales</taxon>
        <taxon>Streptomycetaceae</taxon>
        <taxon>Streptomyces</taxon>
    </lineage>
</organism>
<name>A0ABS8B0X0_9ACTN</name>
<comment type="caution">
    <text evidence="1">The sequence shown here is derived from an EMBL/GenBank/DDBJ whole genome shotgun (WGS) entry which is preliminary data.</text>
</comment>
<evidence type="ECO:0000313" key="1">
    <source>
        <dbReference type="EMBL" id="MCB5178258.1"/>
    </source>
</evidence>